<dbReference type="Proteomes" id="UP000586694">
    <property type="component" value="Unassembled WGS sequence"/>
</dbReference>
<evidence type="ECO:0000313" key="3">
    <source>
        <dbReference type="Proteomes" id="UP000586694"/>
    </source>
</evidence>
<keyword evidence="1" id="KW-0812">Transmembrane</keyword>
<protein>
    <submittedName>
        <fullName evidence="2">Uncharacterized protein</fullName>
    </submittedName>
</protein>
<dbReference type="EMBL" id="JACASU010000023">
    <property type="protein sequence ID" value="NWJ99563.1"/>
    <property type="molecule type" value="Genomic_DNA"/>
</dbReference>
<organism evidence="2 3">
    <name type="scientific">Marine Group I thaumarchaeote</name>
    <dbReference type="NCBI Taxonomy" id="2511932"/>
    <lineage>
        <taxon>Archaea</taxon>
        <taxon>Nitrososphaerota</taxon>
        <taxon>Marine Group I</taxon>
    </lineage>
</organism>
<proteinExistence type="predicted"/>
<evidence type="ECO:0000256" key="1">
    <source>
        <dbReference type="SAM" id="Phobius"/>
    </source>
</evidence>
<feature type="non-terminal residue" evidence="2">
    <location>
        <position position="112"/>
    </location>
</feature>
<keyword evidence="1" id="KW-1133">Transmembrane helix</keyword>
<accession>A0A7K4NE28</accession>
<comment type="caution">
    <text evidence="2">The sequence shown here is derived from an EMBL/GenBank/DDBJ whole genome shotgun (WGS) entry which is preliminary data.</text>
</comment>
<name>A0A7K4NE28_9ARCH</name>
<feature type="transmembrane region" description="Helical" evidence="1">
    <location>
        <begin position="12"/>
        <end position="31"/>
    </location>
</feature>
<sequence length="112" mass="11595">MKNEIGRKLTSLTIMAIMFAGGMAIGVPSFMPEAASDLSSTDGMLTVSTTTLQGSAILEIVVNDPDFSDTTVDINSGPTVSVGSTNLDMSQAVNGKWYLYVVDASAAVLAEA</sequence>
<evidence type="ECO:0000313" key="2">
    <source>
        <dbReference type="EMBL" id="NWJ99563.1"/>
    </source>
</evidence>
<reference evidence="2 3" key="1">
    <citation type="journal article" date="2019" name="Environ. Microbiol.">
        <title>Genomics insights into ecotype formation of ammonia-oxidizing archaea in the deep ocean.</title>
        <authorList>
            <person name="Wang Y."/>
            <person name="Huang J.M."/>
            <person name="Cui G.J."/>
            <person name="Nunoura T."/>
            <person name="Takaki Y."/>
            <person name="Li W.L."/>
            <person name="Li J."/>
            <person name="Gao Z.M."/>
            <person name="Takai K."/>
            <person name="Zhang A.Q."/>
            <person name="Stepanauskas R."/>
        </authorList>
    </citation>
    <scope>NUCLEOTIDE SEQUENCE [LARGE SCALE GENOMIC DNA]</scope>
    <source>
        <strain evidence="2 3">L19b</strain>
    </source>
</reference>
<gene>
    <name evidence="2" type="ORF">HX802_02750</name>
</gene>
<keyword evidence="1" id="KW-0472">Membrane</keyword>
<dbReference type="AlphaFoldDB" id="A0A7K4NE28"/>